<dbReference type="SUPFAM" id="SSF46785">
    <property type="entry name" value="Winged helix' DNA-binding domain"/>
    <property type="match status" value="1"/>
</dbReference>
<gene>
    <name evidence="5" type="ORF">LQ50_08465</name>
</gene>
<dbReference type="PRINTS" id="PR00598">
    <property type="entry name" value="HTHMARR"/>
</dbReference>
<evidence type="ECO:0000256" key="1">
    <source>
        <dbReference type="ARBA" id="ARBA00023015"/>
    </source>
</evidence>
<dbReference type="AlphaFoldDB" id="A0A0B0IGW1"/>
<evidence type="ECO:0000313" key="5">
    <source>
        <dbReference type="EMBL" id="KHF40550.1"/>
    </source>
</evidence>
<comment type="caution">
    <text evidence="5">The sequence shown here is derived from an EMBL/GenBank/DDBJ whole genome shotgun (WGS) entry which is preliminary data.</text>
</comment>
<feature type="domain" description="HTH marR-type" evidence="4">
    <location>
        <begin position="3"/>
        <end position="134"/>
    </location>
</feature>
<evidence type="ECO:0000256" key="3">
    <source>
        <dbReference type="ARBA" id="ARBA00023163"/>
    </source>
</evidence>
<dbReference type="PROSITE" id="PS50995">
    <property type="entry name" value="HTH_MARR_2"/>
    <property type="match status" value="1"/>
</dbReference>
<dbReference type="RefSeq" id="WP_034627920.1">
    <property type="nucleotide sequence ID" value="NZ_JRJU01000008.1"/>
</dbReference>
<dbReference type="InterPro" id="IPR036388">
    <property type="entry name" value="WH-like_DNA-bd_sf"/>
</dbReference>
<protein>
    <submittedName>
        <fullName evidence="5">MarR family transcriptional regulator</fullName>
    </submittedName>
</protein>
<evidence type="ECO:0000256" key="2">
    <source>
        <dbReference type="ARBA" id="ARBA00023125"/>
    </source>
</evidence>
<evidence type="ECO:0000259" key="4">
    <source>
        <dbReference type="PROSITE" id="PS50995"/>
    </source>
</evidence>
<proteinExistence type="predicted"/>
<keyword evidence="2" id="KW-0238">DNA-binding</keyword>
<keyword evidence="3" id="KW-0804">Transcription</keyword>
<sequence length="143" mass="16831">METSNLLHTLNQKARLSSKQLNEELQEFGLYSSQWAILYVLNQNGTMTQTEIWQYLKVEPPTVTRTLVRMEASGWVIRKSGKDKRERCIVLTEMAKEKFPLVQSRLKRFEDQFVSPLSQQEQQQLQHLLEKLGQKRDDLHEGQ</sequence>
<dbReference type="Pfam" id="PF01047">
    <property type="entry name" value="MarR"/>
    <property type="match status" value="1"/>
</dbReference>
<dbReference type="EMBL" id="JRJU01000008">
    <property type="protein sequence ID" value="KHF40550.1"/>
    <property type="molecule type" value="Genomic_DNA"/>
</dbReference>
<dbReference type="eggNOG" id="COG1846">
    <property type="taxonomic scope" value="Bacteria"/>
</dbReference>
<dbReference type="InterPro" id="IPR036390">
    <property type="entry name" value="WH_DNA-bd_sf"/>
</dbReference>
<dbReference type="PANTHER" id="PTHR42756:SF1">
    <property type="entry name" value="TRANSCRIPTIONAL REPRESSOR OF EMRAB OPERON"/>
    <property type="match status" value="1"/>
</dbReference>
<dbReference type="GO" id="GO:0003677">
    <property type="term" value="F:DNA binding"/>
    <property type="evidence" value="ECO:0007669"/>
    <property type="project" value="UniProtKB-KW"/>
</dbReference>
<dbReference type="GO" id="GO:0003700">
    <property type="term" value="F:DNA-binding transcription factor activity"/>
    <property type="evidence" value="ECO:0007669"/>
    <property type="project" value="InterPro"/>
</dbReference>
<evidence type="ECO:0000313" key="6">
    <source>
        <dbReference type="Proteomes" id="UP000030832"/>
    </source>
</evidence>
<dbReference type="Proteomes" id="UP000030832">
    <property type="component" value="Unassembled WGS sequence"/>
</dbReference>
<keyword evidence="6" id="KW-1185">Reference proteome</keyword>
<dbReference type="InterPro" id="IPR000835">
    <property type="entry name" value="HTH_MarR-typ"/>
</dbReference>
<dbReference type="Gene3D" id="1.10.10.10">
    <property type="entry name" value="Winged helix-like DNA-binding domain superfamily/Winged helix DNA-binding domain"/>
    <property type="match status" value="1"/>
</dbReference>
<dbReference type="SMART" id="SM00347">
    <property type="entry name" value="HTH_MARR"/>
    <property type="match status" value="1"/>
</dbReference>
<name>A0A0B0IGW1_9BACI</name>
<accession>A0A0B0IGW1</accession>
<dbReference type="STRING" id="333138.LQ50_08465"/>
<keyword evidence="1" id="KW-0805">Transcription regulation</keyword>
<dbReference type="PANTHER" id="PTHR42756">
    <property type="entry name" value="TRANSCRIPTIONAL REGULATOR, MARR"/>
    <property type="match status" value="1"/>
</dbReference>
<dbReference type="OrthoDB" id="1904211at2"/>
<reference evidence="5 6" key="1">
    <citation type="submission" date="2014-09" db="EMBL/GenBank/DDBJ databases">
        <title>Genome sequencing and annotation of Bacillus Okhensis strain Kh10-101T.</title>
        <authorList>
            <person name="Prakash J.S."/>
        </authorList>
    </citation>
    <scope>NUCLEOTIDE SEQUENCE [LARGE SCALE GENOMIC DNA]</scope>
    <source>
        <strain evidence="6">Kh10-101T</strain>
    </source>
</reference>
<organism evidence="5 6">
    <name type="scientific">Halalkalibacter okhensis</name>
    <dbReference type="NCBI Taxonomy" id="333138"/>
    <lineage>
        <taxon>Bacteria</taxon>
        <taxon>Bacillati</taxon>
        <taxon>Bacillota</taxon>
        <taxon>Bacilli</taxon>
        <taxon>Bacillales</taxon>
        <taxon>Bacillaceae</taxon>
        <taxon>Halalkalibacter</taxon>
    </lineage>
</organism>